<gene>
    <name evidence="2" type="ORF">H8R91_02335</name>
</gene>
<evidence type="ECO:0000313" key="3">
    <source>
        <dbReference type="Proteomes" id="UP000636755"/>
    </source>
</evidence>
<evidence type="ECO:0000313" key="2">
    <source>
        <dbReference type="EMBL" id="MBC5727386.1"/>
    </source>
</evidence>
<proteinExistence type="predicted"/>
<dbReference type="EMBL" id="JACOPS010000001">
    <property type="protein sequence ID" value="MBC5727386.1"/>
    <property type="molecule type" value="Genomic_DNA"/>
</dbReference>
<organism evidence="2 3">
    <name type="scientific">Ruminococcus intestinalis</name>
    <dbReference type="NCBI Taxonomy" id="2763066"/>
    <lineage>
        <taxon>Bacteria</taxon>
        <taxon>Bacillati</taxon>
        <taxon>Bacillota</taxon>
        <taxon>Clostridia</taxon>
        <taxon>Eubacteriales</taxon>
        <taxon>Oscillospiraceae</taxon>
        <taxon>Ruminococcus</taxon>
    </lineage>
</organism>
<comment type="caution">
    <text evidence="2">The sequence shown here is derived from an EMBL/GenBank/DDBJ whole genome shotgun (WGS) entry which is preliminary data.</text>
</comment>
<feature type="transmembrane region" description="Helical" evidence="1">
    <location>
        <begin position="12"/>
        <end position="32"/>
    </location>
</feature>
<sequence length="176" mass="19865">MSKLKEKKDIKMTIFIIVVGVSLIVAGIYGVVSSKIESRDYKNSTDIQKIPAVIIDFSTSNSKDDSGDVKYTTYKFKVSYVIDGKTYKGKCEERVWSSDYSKKYAYDKLRKGDTIDVEIYKTSKGEYKISPEGSPVDFLLYCAAIPGGIFLVVIMICDVAKDKRRKKSENEITSKQ</sequence>
<dbReference type="RefSeq" id="WP_186934710.1">
    <property type="nucleotide sequence ID" value="NZ_JACOPS010000001.1"/>
</dbReference>
<protein>
    <submittedName>
        <fullName evidence="2">DUF3592 domain-containing protein</fullName>
    </submittedName>
</protein>
<evidence type="ECO:0000256" key="1">
    <source>
        <dbReference type="SAM" id="Phobius"/>
    </source>
</evidence>
<name>A0ABR7HIN5_9FIRM</name>
<keyword evidence="3" id="KW-1185">Reference proteome</keyword>
<accession>A0ABR7HIN5</accession>
<keyword evidence="1" id="KW-1133">Transmembrane helix</keyword>
<dbReference type="Proteomes" id="UP000636755">
    <property type="component" value="Unassembled WGS sequence"/>
</dbReference>
<keyword evidence="1" id="KW-0812">Transmembrane</keyword>
<feature type="transmembrane region" description="Helical" evidence="1">
    <location>
        <begin position="138"/>
        <end position="157"/>
    </location>
</feature>
<keyword evidence="1" id="KW-0472">Membrane</keyword>
<reference evidence="2 3" key="1">
    <citation type="submission" date="2020-08" db="EMBL/GenBank/DDBJ databases">
        <title>Genome public.</title>
        <authorList>
            <person name="Liu C."/>
            <person name="Sun Q."/>
        </authorList>
    </citation>
    <scope>NUCLEOTIDE SEQUENCE [LARGE SCALE GENOMIC DNA]</scope>
    <source>
        <strain evidence="2 3">NSJ-71</strain>
    </source>
</reference>